<sequence>MTGPAHASGDWATQGATMIIVVLFTLLLLAGILAATLQLGLSSRQNTGDQASTLVAQYAAESNISAVRSRFRDYQNLLTTNWTDSSGTTVTNLQMVWGTLPSMVEADAKAFCGQSGVSNPWKPASDFATPREQKDAELFPAAVECVAVAAPTANSYSIMADAVTPAAYTQLPASERPPVGASRAQIQNWWLTNMTNVSLGDIKYDIRPLRVVKLTASRYRFYMGVTSVSVKGDVDGARRFLSANRTTNGDWWFEITIPNPFENVLFINEWRSDDGGFYNDVIDGDLFTNQKVRMLFGVNKAVFKGKVRSVGCTSFPSTSAPLGSDCEKKDGAGFYGEYKTLIKPATAAVSSGIDAINADLRKKMETQGTKFDATGPKDVSFTESYQRLPVNNNDQRDTAIAGGLVLGENEAGVEMLAGDVNGNPLAEYDVDKSAWKEPTPTYQYIRIKTKDDSKRYNTSTWLEVDEKIYKDWPTEFRNSFNSTGLPPYYVRPKIVDNTREYRFGSDNILYMKSGSSWLPTGKTFNGVIYSDKDVAVSGPFRKETSTSADVSKMPPALASFARINVTGSDKITLNTDLTMSNTPCDNANSQKGCPKAGSLEPTNALVIFTPNKDITMSTLTQSEATYHAAIMASQGTFDVEDYDKRRVQGSRHVIGSVVEDRYGLNGVAQLSSGKVILTRGYGDDFSFDNRLRKDILPASPIVQIWGGADALNTQKRLTNLTWKQVNSGSF</sequence>
<keyword evidence="1" id="KW-1133">Transmembrane helix</keyword>
<comment type="caution">
    <text evidence="2">The sequence shown here is derived from an EMBL/GenBank/DDBJ whole genome shotgun (WGS) entry which is preliminary data.</text>
</comment>
<reference evidence="3" key="1">
    <citation type="journal article" date="2019" name="Int. J. Syst. Evol. Microbiol.">
        <title>The Global Catalogue of Microorganisms (GCM) 10K type strain sequencing project: providing services to taxonomists for standard genome sequencing and annotation.</title>
        <authorList>
            <consortium name="The Broad Institute Genomics Platform"/>
            <consortium name="The Broad Institute Genome Sequencing Center for Infectious Disease"/>
            <person name="Wu L."/>
            <person name="Ma J."/>
        </authorList>
    </citation>
    <scope>NUCLEOTIDE SEQUENCE [LARGE SCALE GENOMIC DNA]</scope>
    <source>
        <strain evidence="3">JCM 15442</strain>
    </source>
</reference>
<evidence type="ECO:0008006" key="4">
    <source>
        <dbReference type="Google" id="ProtNLM"/>
    </source>
</evidence>
<feature type="transmembrane region" description="Helical" evidence="1">
    <location>
        <begin position="16"/>
        <end position="37"/>
    </location>
</feature>
<protein>
    <recommendedName>
        <fullName evidence="4">Tfp pilus assembly protein PilX</fullName>
    </recommendedName>
</protein>
<keyword evidence="1" id="KW-0472">Membrane</keyword>
<dbReference type="EMBL" id="BMOL01000021">
    <property type="protein sequence ID" value="GGL91818.1"/>
    <property type="molecule type" value="Genomic_DNA"/>
</dbReference>
<evidence type="ECO:0000256" key="1">
    <source>
        <dbReference type="SAM" id="Phobius"/>
    </source>
</evidence>
<gene>
    <name evidence="2" type="ORF">GCM10010840_32430</name>
</gene>
<evidence type="ECO:0000313" key="3">
    <source>
        <dbReference type="Proteomes" id="UP000639973"/>
    </source>
</evidence>
<proteinExistence type="predicted"/>
<organism evidence="2 3">
    <name type="scientific">Deinococcus aerolatus</name>
    <dbReference type="NCBI Taxonomy" id="522487"/>
    <lineage>
        <taxon>Bacteria</taxon>
        <taxon>Thermotogati</taxon>
        <taxon>Deinococcota</taxon>
        <taxon>Deinococci</taxon>
        <taxon>Deinococcales</taxon>
        <taxon>Deinococcaceae</taxon>
        <taxon>Deinococcus</taxon>
    </lineage>
</organism>
<accession>A0ABQ2GEV1</accession>
<keyword evidence="3" id="KW-1185">Reference proteome</keyword>
<evidence type="ECO:0000313" key="2">
    <source>
        <dbReference type="EMBL" id="GGL91818.1"/>
    </source>
</evidence>
<dbReference type="Proteomes" id="UP000639973">
    <property type="component" value="Unassembled WGS sequence"/>
</dbReference>
<keyword evidence="1" id="KW-0812">Transmembrane</keyword>
<name>A0ABQ2GEV1_9DEIO</name>